<dbReference type="GO" id="GO:0005524">
    <property type="term" value="F:ATP binding"/>
    <property type="evidence" value="ECO:0007669"/>
    <property type="project" value="UniProtKB-KW"/>
</dbReference>
<dbReference type="Gene3D" id="2.40.100.10">
    <property type="entry name" value="Cyclophilin-like"/>
    <property type="match status" value="1"/>
</dbReference>
<evidence type="ECO:0000256" key="3">
    <source>
        <dbReference type="ARBA" id="ARBA00022840"/>
    </source>
</evidence>
<evidence type="ECO:0000313" key="5">
    <source>
        <dbReference type="EMBL" id="PQJ66561.1"/>
    </source>
</evidence>
<dbReference type="AlphaFoldDB" id="A0A2S7VWX2"/>
<dbReference type="PANTHER" id="PTHR43309">
    <property type="entry name" value="5-OXOPROLINASE SUBUNIT C"/>
    <property type="match status" value="1"/>
</dbReference>
<name>A0A2S7VWX2_PHOAN</name>
<dbReference type="Pfam" id="PF02626">
    <property type="entry name" value="CT_A_B"/>
    <property type="match status" value="1"/>
</dbReference>
<dbReference type="InterPro" id="IPR052708">
    <property type="entry name" value="PxpC"/>
</dbReference>
<proteinExistence type="predicted"/>
<evidence type="ECO:0000256" key="1">
    <source>
        <dbReference type="ARBA" id="ARBA00022741"/>
    </source>
</evidence>
<accession>A0A2S7VWX2</accession>
<dbReference type="PANTHER" id="PTHR43309:SF4">
    <property type="entry name" value="CARBOXYLTRANSFERASE DOMAIN-CONTAINING PROTEIN"/>
    <property type="match status" value="1"/>
</dbReference>
<dbReference type="GO" id="GO:0016787">
    <property type="term" value="F:hydrolase activity"/>
    <property type="evidence" value="ECO:0007669"/>
    <property type="project" value="UniProtKB-KW"/>
</dbReference>
<organism evidence="5 6">
    <name type="scientific">Photobacterium angustum</name>
    <dbReference type="NCBI Taxonomy" id="661"/>
    <lineage>
        <taxon>Bacteria</taxon>
        <taxon>Pseudomonadati</taxon>
        <taxon>Pseudomonadota</taxon>
        <taxon>Gammaproteobacteria</taxon>
        <taxon>Vibrionales</taxon>
        <taxon>Vibrionaceae</taxon>
        <taxon>Photobacterium</taxon>
    </lineage>
</organism>
<protein>
    <submittedName>
        <fullName evidence="5">Allophanate hydrolase</fullName>
    </submittedName>
</protein>
<gene>
    <name evidence="5" type="ORF">BTO08_03540</name>
</gene>
<sequence length="321" mass="35661">MEALEIIESGMLMQLQDLGRYGVAEHGLSQGGAMDLHAFCWGNLLLNNDPNAAQIEITLGQVSFNVLTDCTIALTGADMQAKVDGRKIMPWQTVRLLRGQVLQLGYARQGLRAYLAIDGGFCVKESLGSVSTVARNHLGGLDGTGQSLKEGQRLSKYGGNNVYHFQAVPARYIPNYAEKLTVSIIESYQAEWFSPQQKQQFYQSEYQVSQHSDRMGYRLVGEKILPNKATLISQPIAKGAVQFPAAGEPIILLNDRQTLGGYPILGCITQRDLSLVSQLKPGDSIQFSPLSPELFELELQKWFTFCRFFNVFNCGNEKKER</sequence>
<dbReference type="NCBIfam" id="TIGR00724">
    <property type="entry name" value="urea_amlyse_rel"/>
    <property type="match status" value="1"/>
</dbReference>
<dbReference type="OrthoDB" id="9768696at2"/>
<dbReference type="SMART" id="SM00797">
    <property type="entry name" value="AHS2"/>
    <property type="match status" value="1"/>
</dbReference>
<reference evidence="5 6" key="1">
    <citation type="submission" date="2016-12" db="EMBL/GenBank/DDBJ databases">
        <title>Diversity of luminous bacteria.</title>
        <authorList>
            <person name="Yoshizawa S."/>
            <person name="Kogure K."/>
        </authorList>
    </citation>
    <scope>NUCLEOTIDE SEQUENCE [LARGE SCALE GENOMIC DNA]</scope>
    <source>
        <strain evidence="5 6">LC1-200</strain>
    </source>
</reference>
<dbReference type="InterPro" id="IPR029000">
    <property type="entry name" value="Cyclophilin-like_dom_sf"/>
</dbReference>
<dbReference type="InterPro" id="IPR003778">
    <property type="entry name" value="CT_A_B"/>
</dbReference>
<feature type="domain" description="Carboxyltransferase" evidence="4">
    <location>
        <begin position="25"/>
        <end position="302"/>
    </location>
</feature>
<keyword evidence="2 5" id="KW-0378">Hydrolase</keyword>
<evidence type="ECO:0000313" key="6">
    <source>
        <dbReference type="Proteomes" id="UP000238730"/>
    </source>
</evidence>
<evidence type="ECO:0000259" key="4">
    <source>
        <dbReference type="SMART" id="SM00797"/>
    </source>
</evidence>
<dbReference type="Proteomes" id="UP000238730">
    <property type="component" value="Unassembled WGS sequence"/>
</dbReference>
<keyword evidence="3" id="KW-0067">ATP-binding</keyword>
<evidence type="ECO:0000256" key="2">
    <source>
        <dbReference type="ARBA" id="ARBA00022801"/>
    </source>
</evidence>
<comment type="caution">
    <text evidence="5">The sequence shown here is derived from an EMBL/GenBank/DDBJ whole genome shotgun (WGS) entry which is preliminary data.</text>
</comment>
<dbReference type="EMBL" id="MSCJ01000001">
    <property type="protein sequence ID" value="PQJ66561.1"/>
    <property type="molecule type" value="Genomic_DNA"/>
</dbReference>
<dbReference type="SUPFAM" id="SSF50891">
    <property type="entry name" value="Cyclophilin-like"/>
    <property type="match status" value="1"/>
</dbReference>
<dbReference type="RefSeq" id="WP_105059918.1">
    <property type="nucleotide sequence ID" value="NZ_MSCJ01000001.1"/>
</dbReference>
<keyword evidence="1" id="KW-0547">Nucleotide-binding</keyword>